<dbReference type="InterPro" id="IPR017938">
    <property type="entry name" value="Riboflavin_synthase-like_b-brl"/>
</dbReference>
<name>A0A7R9PX05_9ACAR</name>
<dbReference type="EMBL" id="OC856528">
    <property type="protein sequence ID" value="CAD7623891.1"/>
    <property type="molecule type" value="Genomic_DNA"/>
</dbReference>
<dbReference type="EMBL" id="CAJPIZ010001953">
    <property type="protein sequence ID" value="CAG2104321.1"/>
    <property type="molecule type" value="Genomic_DNA"/>
</dbReference>
<organism evidence="17">
    <name type="scientific">Medioppia subpectinata</name>
    <dbReference type="NCBI Taxonomy" id="1979941"/>
    <lineage>
        <taxon>Eukaryota</taxon>
        <taxon>Metazoa</taxon>
        <taxon>Ecdysozoa</taxon>
        <taxon>Arthropoda</taxon>
        <taxon>Chelicerata</taxon>
        <taxon>Arachnida</taxon>
        <taxon>Acari</taxon>
        <taxon>Acariformes</taxon>
        <taxon>Sarcoptiformes</taxon>
        <taxon>Oribatida</taxon>
        <taxon>Brachypylina</taxon>
        <taxon>Oppioidea</taxon>
        <taxon>Oppiidae</taxon>
        <taxon>Medioppia</taxon>
    </lineage>
</organism>
<evidence type="ECO:0000256" key="9">
    <source>
        <dbReference type="ARBA" id="ARBA00022723"/>
    </source>
</evidence>
<keyword evidence="6" id="KW-0349">Heme</keyword>
<dbReference type="PANTHER" id="PTHR43410">
    <property type="entry name" value="NITRIC OXIDE SYNTHASE OXYGENASE"/>
    <property type="match status" value="1"/>
</dbReference>
<keyword evidence="13" id="KW-0560">Oxidoreductase</keyword>
<evidence type="ECO:0000256" key="10">
    <source>
        <dbReference type="ARBA" id="ARBA00022827"/>
    </source>
</evidence>
<feature type="domain" description="Oxidoreductase FAD/NAD(P)-binding" evidence="15">
    <location>
        <begin position="100"/>
        <end position="211"/>
    </location>
</feature>
<keyword evidence="8" id="KW-0288">FMN</keyword>
<dbReference type="Pfam" id="PF00175">
    <property type="entry name" value="NAD_binding_1"/>
    <property type="match status" value="1"/>
</dbReference>
<evidence type="ECO:0000256" key="2">
    <source>
        <dbReference type="ARBA" id="ARBA00001970"/>
    </source>
</evidence>
<evidence type="ECO:0000256" key="3">
    <source>
        <dbReference type="ARBA" id="ARBA00001974"/>
    </source>
</evidence>
<keyword evidence="10" id="KW-0274">FAD</keyword>
<dbReference type="PANTHER" id="PTHR43410:SF1">
    <property type="entry name" value="NITRIC OXIDE SYNTHASE"/>
    <property type="match status" value="1"/>
</dbReference>
<keyword evidence="12" id="KW-0112">Calmodulin-binding</keyword>
<evidence type="ECO:0000256" key="8">
    <source>
        <dbReference type="ARBA" id="ARBA00022643"/>
    </source>
</evidence>
<reference evidence="17" key="1">
    <citation type="submission" date="2020-11" db="EMBL/GenBank/DDBJ databases">
        <authorList>
            <person name="Tran Van P."/>
        </authorList>
    </citation>
    <scope>NUCLEOTIDE SEQUENCE</scope>
</reference>
<dbReference type="OrthoDB" id="1688044at2759"/>
<evidence type="ECO:0000256" key="13">
    <source>
        <dbReference type="ARBA" id="ARBA00023002"/>
    </source>
</evidence>
<dbReference type="InterPro" id="IPR039261">
    <property type="entry name" value="FNR_nucleotide-bd"/>
</dbReference>
<keyword evidence="18" id="KW-1185">Reference proteome</keyword>
<dbReference type="InterPro" id="IPR003097">
    <property type="entry name" value="CysJ-like_FAD-binding"/>
</dbReference>
<dbReference type="SUPFAM" id="SSF52343">
    <property type="entry name" value="Ferredoxin reductase-like, C-terminal NADP-linked domain"/>
    <property type="match status" value="1"/>
</dbReference>
<evidence type="ECO:0000259" key="16">
    <source>
        <dbReference type="Pfam" id="PF00667"/>
    </source>
</evidence>
<comment type="similarity">
    <text evidence="4">Belongs to the NOS family.</text>
</comment>
<evidence type="ECO:0000259" key="15">
    <source>
        <dbReference type="Pfam" id="PF00175"/>
    </source>
</evidence>
<comment type="cofactor">
    <cofactor evidence="2">
        <name>heme b</name>
        <dbReference type="ChEBI" id="CHEBI:60344"/>
    </cofactor>
</comment>
<gene>
    <name evidence="17" type="ORF">OSB1V03_LOCUS4338</name>
</gene>
<protein>
    <recommendedName>
        <fullName evidence="5">nitric-oxide synthase (NADPH)</fullName>
        <ecNumber evidence="5">1.14.13.39</ecNumber>
    </recommendedName>
</protein>
<evidence type="ECO:0000256" key="5">
    <source>
        <dbReference type="ARBA" id="ARBA00012989"/>
    </source>
</evidence>
<evidence type="ECO:0000256" key="1">
    <source>
        <dbReference type="ARBA" id="ARBA00001917"/>
    </source>
</evidence>
<dbReference type="InterPro" id="IPR001433">
    <property type="entry name" value="OxRdtase_FAD/NAD-bd"/>
</dbReference>
<keyword evidence="9" id="KW-0479">Metal-binding</keyword>
<dbReference type="SUPFAM" id="SSF63380">
    <property type="entry name" value="Riboflavin synthase domain-like"/>
    <property type="match status" value="1"/>
</dbReference>
<dbReference type="InterPro" id="IPR050607">
    <property type="entry name" value="NOS"/>
</dbReference>
<keyword evidence="11" id="KW-0521">NADP</keyword>
<evidence type="ECO:0000256" key="12">
    <source>
        <dbReference type="ARBA" id="ARBA00022860"/>
    </source>
</evidence>
<dbReference type="Gene3D" id="3.40.50.80">
    <property type="entry name" value="Nucleotide-binding domain of ferredoxin-NADP reductase (FNR) module"/>
    <property type="match status" value="1"/>
</dbReference>
<evidence type="ECO:0000256" key="4">
    <source>
        <dbReference type="ARBA" id="ARBA00006267"/>
    </source>
</evidence>
<evidence type="ECO:0000256" key="11">
    <source>
        <dbReference type="ARBA" id="ARBA00022857"/>
    </source>
</evidence>
<dbReference type="Gene3D" id="2.40.30.10">
    <property type="entry name" value="Translation factors"/>
    <property type="match status" value="1"/>
</dbReference>
<accession>A0A7R9PX05</accession>
<comment type="cofactor">
    <cofactor evidence="3">
        <name>FAD</name>
        <dbReference type="ChEBI" id="CHEBI:57692"/>
    </cofactor>
</comment>
<dbReference type="AlphaFoldDB" id="A0A7R9PX05"/>
<evidence type="ECO:0000313" key="18">
    <source>
        <dbReference type="Proteomes" id="UP000759131"/>
    </source>
</evidence>
<feature type="domain" description="Sulfite reductase [NADPH] flavoprotein alpha-component-like FAD-binding" evidence="16">
    <location>
        <begin position="2"/>
        <end position="69"/>
    </location>
</feature>
<keyword evidence="14" id="KW-0408">Iron</keyword>
<evidence type="ECO:0000256" key="7">
    <source>
        <dbReference type="ARBA" id="ARBA00022630"/>
    </source>
</evidence>
<evidence type="ECO:0000313" key="17">
    <source>
        <dbReference type="EMBL" id="CAD7623891.1"/>
    </source>
</evidence>
<evidence type="ECO:0000256" key="14">
    <source>
        <dbReference type="ARBA" id="ARBA00023004"/>
    </source>
</evidence>
<dbReference type="PRINTS" id="PR00371">
    <property type="entry name" value="FPNCR"/>
</dbReference>
<evidence type="ECO:0000256" key="6">
    <source>
        <dbReference type="ARBA" id="ARBA00022617"/>
    </source>
</evidence>
<proteinExistence type="inferred from homology"/>
<dbReference type="GO" id="GO:0046872">
    <property type="term" value="F:metal ion binding"/>
    <property type="evidence" value="ECO:0007669"/>
    <property type="project" value="UniProtKB-KW"/>
</dbReference>
<dbReference type="InterPro" id="IPR001709">
    <property type="entry name" value="Flavoprot_Pyr_Nucl_cyt_Rdtase"/>
</dbReference>
<keyword evidence="7" id="KW-0285">Flavoprotein</keyword>
<sequence length="252" mass="28693">MADVLNEFHSVHVDPEFLLSELPLLQPRYYSISSSQKVTPDEVQLTMDLVSYHIHDGMGPKRFGICSSFINSFPNVDIPCYLRSAPAFRLPDNKKVPIIMIGAGSGIAPFRGFWLQRQADLQNGEESGKMFLFFGCRNSQTDSIYGTDLADMARKGVLHELFYAYSQEKGHKKQYVQDQVFKQRSLLYWLIVNEKAHIYVCGHSLMADGVKKSFGKVFENAGKMNETEAQELLTQVINDGRYHEDVFGLLHR</sequence>
<dbReference type="GO" id="GO:0006809">
    <property type="term" value="P:nitric oxide biosynthetic process"/>
    <property type="evidence" value="ECO:0007669"/>
    <property type="project" value="TreeGrafter"/>
</dbReference>
<dbReference type="Proteomes" id="UP000759131">
    <property type="component" value="Unassembled WGS sequence"/>
</dbReference>
<dbReference type="GO" id="GO:0005516">
    <property type="term" value="F:calmodulin binding"/>
    <property type="evidence" value="ECO:0007669"/>
    <property type="project" value="UniProtKB-KW"/>
</dbReference>
<dbReference type="GO" id="GO:0004517">
    <property type="term" value="F:nitric-oxide synthase activity"/>
    <property type="evidence" value="ECO:0007669"/>
    <property type="project" value="UniProtKB-EC"/>
</dbReference>
<comment type="cofactor">
    <cofactor evidence="1">
        <name>FMN</name>
        <dbReference type="ChEBI" id="CHEBI:58210"/>
    </cofactor>
</comment>
<dbReference type="Pfam" id="PF00667">
    <property type="entry name" value="FAD_binding_1"/>
    <property type="match status" value="1"/>
</dbReference>
<dbReference type="EC" id="1.14.13.39" evidence="5"/>
<dbReference type="FunFam" id="3.40.50.80:FF:000001">
    <property type="entry name" value="NADPH--cytochrome P450 reductase 1"/>
    <property type="match status" value="1"/>
</dbReference>